<organism evidence="2 3">
    <name type="scientific">Ignelater luminosus</name>
    <name type="common">Cucubano</name>
    <name type="synonym">Pyrophorus luminosus</name>
    <dbReference type="NCBI Taxonomy" id="2038154"/>
    <lineage>
        <taxon>Eukaryota</taxon>
        <taxon>Metazoa</taxon>
        <taxon>Ecdysozoa</taxon>
        <taxon>Arthropoda</taxon>
        <taxon>Hexapoda</taxon>
        <taxon>Insecta</taxon>
        <taxon>Pterygota</taxon>
        <taxon>Neoptera</taxon>
        <taxon>Endopterygota</taxon>
        <taxon>Coleoptera</taxon>
        <taxon>Polyphaga</taxon>
        <taxon>Elateriformia</taxon>
        <taxon>Elateroidea</taxon>
        <taxon>Elateridae</taxon>
        <taxon>Agrypninae</taxon>
        <taxon>Pyrophorini</taxon>
        <taxon>Ignelater</taxon>
    </lineage>
</organism>
<dbReference type="AlphaFoldDB" id="A0A8K0D4I1"/>
<proteinExistence type="predicted"/>
<dbReference type="EMBL" id="VTPC01002889">
    <property type="protein sequence ID" value="KAF2899315.1"/>
    <property type="molecule type" value="Genomic_DNA"/>
</dbReference>
<dbReference type="OrthoDB" id="6779946at2759"/>
<dbReference type="Proteomes" id="UP000801492">
    <property type="component" value="Unassembled WGS sequence"/>
</dbReference>
<sequence>MEMNEREEFQDKYFELISRAEVFTKDKGDIDNQSQSSSGHTKQSVKAKIENAHKLGPKTCLIELDQQEKIKIMNNKAKLKNVKEEKIYINDDVTVREREIQKSIRKMAQEERDKGNEVQIG</sequence>
<accession>A0A8K0D4I1</accession>
<gene>
    <name evidence="2" type="ORF">ILUMI_06861</name>
</gene>
<evidence type="ECO:0000313" key="3">
    <source>
        <dbReference type="Proteomes" id="UP000801492"/>
    </source>
</evidence>
<name>A0A8K0D4I1_IGNLU</name>
<evidence type="ECO:0000313" key="2">
    <source>
        <dbReference type="EMBL" id="KAF2899315.1"/>
    </source>
</evidence>
<feature type="region of interest" description="Disordered" evidence="1">
    <location>
        <begin position="25"/>
        <end position="47"/>
    </location>
</feature>
<comment type="caution">
    <text evidence="2">The sequence shown here is derived from an EMBL/GenBank/DDBJ whole genome shotgun (WGS) entry which is preliminary data.</text>
</comment>
<protein>
    <submittedName>
        <fullName evidence="2">Uncharacterized protein</fullName>
    </submittedName>
</protein>
<evidence type="ECO:0000256" key="1">
    <source>
        <dbReference type="SAM" id="MobiDB-lite"/>
    </source>
</evidence>
<reference evidence="2" key="1">
    <citation type="submission" date="2019-08" db="EMBL/GenBank/DDBJ databases">
        <title>The genome of the North American firefly Photinus pyralis.</title>
        <authorList>
            <consortium name="Photinus pyralis genome working group"/>
            <person name="Fallon T.R."/>
            <person name="Sander Lower S.E."/>
            <person name="Weng J.-K."/>
        </authorList>
    </citation>
    <scope>NUCLEOTIDE SEQUENCE</scope>
    <source>
        <strain evidence="2">TRF0915ILg1</strain>
        <tissue evidence="2">Whole body</tissue>
    </source>
</reference>
<keyword evidence="3" id="KW-1185">Reference proteome</keyword>
<feature type="compositionally biased region" description="Polar residues" evidence="1">
    <location>
        <begin position="31"/>
        <end position="44"/>
    </location>
</feature>